<dbReference type="SMART" id="SM00359">
    <property type="entry name" value="PUA"/>
    <property type="match status" value="1"/>
</dbReference>
<dbReference type="GO" id="GO:0005524">
    <property type="term" value="F:ATP binding"/>
    <property type="evidence" value="ECO:0007669"/>
    <property type="project" value="UniProtKB-KW"/>
</dbReference>
<dbReference type="Proteomes" id="UP000182379">
    <property type="component" value="Unassembled WGS sequence"/>
</dbReference>
<dbReference type="GO" id="GO:0055129">
    <property type="term" value="P:L-proline biosynthetic process"/>
    <property type="evidence" value="ECO:0007669"/>
    <property type="project" value="UniProtKB-UniRule"/>
</dbReference>
<name>A0A1H2VK46_ACIFE</name>
<dbReference type="InterPro" id="IPR005715">
    <property type="entry name" value="Glu_5kinase/COase_Synthase"/>
</dbReference>
<dbReference type="PRINTS" id="PR00474">
    <property type="entry name" value="GLU5KINASE"/>
</dbReference>
<dbReference type="EC" id="2.7.2.11" evidence="8"/>
<reference evidence="10 11" key="1">
    <citation type="submission" date="2016-10" db="EMBL/GenBank/DDBJ databases">
        <authorList>
            <person name="Varghese N."/>
            <person name="Submissions S."/>
        </authorList>
    </citation>
    <scope>NUCLEOTIDE SEQUENCE [LARGE SCALE GENOMIC DNA]</scope>
    <source>
        <strain evidence="10 11">WCC6</strain>
    </source>
</reference>
<dbReference type="InterPro" id="IPR019797">
    <property type="entry name" value="Glutamate_5-kinase_CS"/>
</dbReference>
<evidence type="ECO:0000256" key="4">
    <source>
        <dbReference type="ARBA" id="ARBA00022679"/>
    </source>
</evidence>
<feature type="domain" description="PUA" evidence="9">
    <location>
        <begin position="289"/>
        <end position="373"/>
    </location>
</feature>
<dbReference type="Gene3D" id="3.40.1160.10">
    <property type="entry name" value="Acetylglutamate kinase-like"/>
    <property type="match status" value="1"/>
</dbReference>
<evidence type="ECO:0000256" key="5">
    <source>
        <dbReference type="ARBA" id="ARBA00022741"/>
    </source>
</evidence>
<evidence type="ECO:0000256" key="1">
    <source>
        <dbReference type="ARBA" id="ARBA00022490"/>
    </source>
</evidence>
<dbReference type="SUPFAM" id="SSF53633">
    <property type="entry name" value="Carbamate kinase-like"/>
    <property type="match status" value="1"/>
</dbReference>
<dbReference type="FunFam" id="3.40.1160.10:FF:000018">
    <property type="entry name" value="Glutamate 5-kinase"/>
    <property type="match status" value="1"/>
</dbReference>
<organism evidence="10 11">
    <name type="scientific">Acidaminococcus fermentans</name>
    <dbReference type="NCBI Taxonomy" id="905"/>
    <lineage>
        <taxon>Bacteria</taxon>
        <taxon>Bacillati</taxon>
        <taxon>Bacillota</taxon>
        <taxon>Negativicutes</taxon>
        <taxon>Acidaminococcales</taxon>
        <taxon>Acidaminococcaceae</taxon>
        <taxon>Acidaminococcus</taxon>
    </lineage>
</organism>
<proteinExistence type="inferred from homology"/>
<comment type="function">
    <text evidence="8">Catalyzes the transfer of a phosphate group to glutamate to form L-glutamate 5-phosphate.</text>
</comment>
<dbReference type="GO" id="GO:0005829">
    <property type="term" value="C:cytosol"/>
    <property type="evidence" value="ECO:0007669"/>
    <property type="project" value="TreeGrafter"/>
</dbReference>
<dbReference type="PANTHER" id="PTHR43654">
    <property type="entry name" value="GLUTAMATE 5-KINASE"/>
    <property type="match status" value="1"/>
</dbReference>
<keyword evidence="3 8" id="KW-0641">Proline biosynthesis</keyword>
<dbReference type="InterPro" id="IPR036974">
    <property type="entry name" value="PUA_sf"/>
</dbReference>
<protein>
    <recommendedName>
        <fullName evidence="8">Glutamate 5-kinase</fullName>
        <ecNumber evidence="8">2.7.2.11</ecNumber>
    </recommendedName>
    <alternativeName>
        <fullName evidence="8">Gamma-glutamyl kinase</fullName>
        <shortName evidence="8">GK</shortName>
    </alternativeName>
</protein>
<evidence type="ECO:0000313" key="11">
    <source>
        <dbReference type="Proteomes" id="UP000182379"/>
    </source>
</evidence>
<comment type="pathway">
    <text evidence="8">Amino-acid biosynthesis; L-proline biosynthesis; L-glutamate 5-semialdehyde from L-glutamate: step 1/2.</text>
</comment>
<dbReference type="EMBL" id="FNOP01000004">
    <property type="protein sequence ID" value="SDW68712.1"/>
    <property type="molecule type" value="Genomic_DNA"/>
</dbReference>
<feature type="binding site" evidence="8">
    <location>
        <position position="62"/>
    </location>
    <ligand>
        <name>substrate</name>
    </ligand>
</feature>
<dbReference type="OMA" id="SVTELMF"/>
<comment type="caution">
    <text evidence="10">The sequence shown here is derived from an EMBL/GenBank/DDBJ whole genome shotgun (WGS) entry which is preliminary data.</text>
</comment>
<keyword evidence="2 8" id="KW-0028">Amino-acid biosynthesis</keyword>
<dbReference type="InterPro" id="IPR001048">
    <property type="entry name" value="Asp/Glu/Uridylate_kinase"/>
</dbReference>
<sequence length="381" mass="40993">MHRGVDAMDRSKIAEVKRVVVKVGTSTITYPNGKINYEKIEKLARIMTDLQNQGKEMILVSSGAGAAGVGRMGLEAKPASIPGKQACAAVGQGILMHIYERLFGEYGQVVAQVLLTKSDMVNRHSYANARNALQEMISWGVIPIINENDVVAIDEFKIGDNDNLSALVASLADADLDILLSDIDGLYTANPKTHPEARLVSVVEEVTPEIEATAGGAGSKNATGGMLTKLQAAKNAMSAGIALIIANGEDLEILRKIMRGEPVGTLFVPRESHLRFRNQWLAFGSRISGKVIVDEGLAKALRQKGGCSILPVGITGVEGSFESGDTVSVLDQEGHELARGMTNYNAEDLDLIKGCRTSQIEEKIGYKHYDEAIHRDNLVVL</sequence>
<evidence type="ECO:0000256" key="2">
    <source>
        <dbReference type="ARBA" id="ARBA00022605"/>
    </source>
</evidence>
<dbReference type="NCBIfam" id="TIGR01027">
    <property type="entry name" value="proB"/>
    <property type="match status" value="1"/>
</dbReference>
<dbReference type="PROSITE" id="PS00902">
    <property type="entry name" value="GLUTAMATE_5_KINASE"/>
    <property type="match status" value="1"/>
</dbReference>
<dbReference type="PANTHER" id="PTHR43654:SF1">
    <property type="entry name" value="ISOPENTENYL PHOSPHATE KINASE"/>
    <property type="match status" value="1"/>
</dbReference>
<keyword evidence="4 8" id="KW-0808">Transferase</keyword>
<dbReference type="InterPro" id="IPR002478">
    <property type="entry name" value="PUA"/>
</dbReference>
<dbReference type="AlphaFoldDB" id="A0A1H2VK46"/>
<evidence type="ECO:0000313" key="10">
    <source>
        <dbReference type="EMBL" id="SDW68712.1"/>
    </source>
</evidence>
<feature type="binding site" evidence="8">
    <location>
        <position position="22"/>
    </location>
    <ligand>
        <name>ATP</name>
        <dbReference type="ChEBI" id="CHEBI:30616"/>
    </ligand>
</feature>
<dbReference type="InterPro" id="IPR001057">
    <property type="entry name" value="Glu/AcGlu_kinase"/>
</dbReference>
<keyword evidence="5 8" id="KW-0547">Nucleotide-binding</keyword>
<keyword evidence="7 8" id="KW-0067">ATP-binding</keyword>
<accession>A0A1H2VK46</accession>
<feature type="binding site" evidence="8">
    <location>
        <begin position="181"/>
        <end position="182"/>
    </location>
    <ligand>
        <name>ATP</name>
        <dbReference type="ChEBI" id="CHEBI:30616"/>
    </ligand>
</feature>
<dbReference type="InterPro" id="IPR011529">
    <property type="entry name" value="Glu_5kinase"/>
</dbReference>
<feature type="binding site" evidence="8">
    <location>
        <position position="161"/>
    </location>
    <ligand>
        <name>substrate</name>
    </ligand>
</feature>
<evidence type="ECO:0000259" key="9">
    <source>
        <dbReference type="SMART" id="SM00359"/>
    </source>
</evidence>
<keyword evidence="6 8" id="KW-0418">Kinase</keyword>
<feature type="binding site" evidence="8">
    <location>
        <position position="149"/>
    </location>
    <ligand>
        <name>substrate</name>
    </ligand>
</feature>
<dbReference type="GO" id="GO:0003723">
    <property type="term" value="F:RNA binding"/>
    <property type="evidence" value="ECO:0007669"/>
    <property type="project" value="InterPro"/>
</dbReference>
<dbReference type="InterPro" id="IPR015947">
    <property type="entry name" value="PUA-like_sf"/>
</dbReference>
<dbReference type="InterPro" id="IPR041739">
    <property type="entry name" value="G5K_ProB"/>
</dbReference>
<evidence type="ECO:0000256" key="3">
    <source>
        <dbReference type="ARBA" id="ARBA00022650"/>
    </source>
</evidence>
<dbReference type="InterPro" id="IPR036393">
    <property type="entry name" value="AceGlu_kinase-like_sf"/>
</dbReference>
<dbReference type="UniPathway" id="UPA00098">
    <property type="reaction ID" value="UER00359"/>
</dbReference>
<gene>
    <name evidence="8" type="primary">proB</name>
    <name evidence="10" type="ORF">SAMN05216495_10474</name>
</gene>
<evidence type="ECO:0000256" key="7">
    <source>
        <dbReference type="ARBA" id="ARBA00022840"/>
    </source>
</evidence>
<evidence type="ECO:0000256" key="8">
    <source>
        <dbReference type="HAMAP-Rule" id="MF_00456"/>
    </source>
</evidence>
<comment type="similarity">
    <text evidence="8">Belongs to the glutamate 5-kinase family.</text>
</comment>
<comment type="catalytic activity">
    <reaction evidence="8">
        <text>L-glutamate + ATP = L-glutamyl 5-phosphate + ADP</text>
        <dbReference type="Rhea" id="RHEA:14877"/>
        <dbReference type="ChEBI" id="CHEBI:29985"/>
        <dbReference type="ChEBI" id="CHEBI:30616"/>
        <dbReference type="ChEBI" id="CHEBI:58274"/>
        <dbReference type="ChEBI" id="CHEBI:456216"/>
        <dbReference type="EC" id="2.7.2.11"/>
    </reaction>
</comment>
<dbReference type="PIRSF" id="PIRSF000729">
    <property type="entry name" value="GK"/>
    <property type="match status" value="1"/>
</dbReference>
<dbReference type="CDD" id="cd04242">
    <property type="entry name" value="AAK_G5K_ProB"/>
    <property type="match status" value="1"/>
</dbReference>
<dbReference type="HAMAP" id="MF_00456">
    <property type="entry name" value="ProB"/>
    <property type="match status" value="1"/>
</dbReference>
<dbReference type="SUPFAM" id="SSF88697">
    <property type="entry name" value="PUA domain-like"/>
    <property type="match status" value="1"/>
</dbReference>
<comment type="subcellular location">
    <subcellularLocation>
        <location evidence="8">Cytoplasm</location>
    </subcellularLocation>
</comment>
<dbReference type="CDD" id="cd21157">
    <property type="entry name" value="PUA_G5K"/>
    <property type="match status" value="1"/>
</dbReference>
<dbReference type="Pfam" id="PF00696">
    <property type="entry name" value="AA_kinase"/>
    <property type="match status" value="1"/>
</dbReference>
<dbReference type="Gene3D" id="2.30.130.10">
    <property type="entry name" value="PUA domain"/>
    <property type="match status" value="1"/>
</dbReference>
<keyword evidence="1 8" id="KW-0963">Cytoplasm</keyword>
<dbReference type="GO" id="GO:0004349">
    <property type="term" value="F:glutamate 5-kinase activity"/>
    <property type="evidence" value="ECO:0007669"/>
    <property type="project" value="UniProtKB-UniRule"/>
</dbReference>
<evidence type="ECO:0000256" key="6">
    <source>
        <dbReference type="ARBA" id="ARBA00022777"/>
    </source>
</evidence>
<dbReference type="Pfam" id="PF01472">
    <property type="entry name" value="PUA"/>
    <property type="match status" value="1"/>
</dbReference>
<feature type="binding site" evidence="8">
    <location>
        <begin position="223"/>
        <end position="229"/>
    </location>
    <ligand>
        <name>ATP</name>
        <dbReference type="ChEBI" id="CHEBI:30616"/>
    </ligand>
</feature>
<dbReference type="PROSITE" id="PS50890">
    <property type="entry name" value="PUA"/>
    <property type="match status" value="1"/>
</dbReference>